<dbReference type="Proteomes" id="UP001140206">
    <property type="component" value="Chromosome 3"/>
</dbReference>
<keyword evidence="1" id="KW-0064">Aspartyl protease</keyword>
<gene>
    <name evidence="4" type="ORF">LUZ62_061536</name>
</gene>
<dbReference type="InterPro" id="IPR025724">
    <property type="entry name" value="GAG-pre-integrase_dom"/>
</dbReference>
<dbReference type="Pfam" id="PF14223">
    <property type="entry name" value="Retrotran_gag_2"/>
    <property type="match status" value="1"/>
</dbReference>
<feature type="region of interest" description="Disordered" evidence="2">
    <location>
        <begin position="233"/>
        <end position="296"/>
    </location>
</feature>
<dbReference type="InterPro" id="IPR057670">
    <property type="entry name" value="SH3_retrovirus"/>
</dbReference>
<comment type="caution">
    <text evidence="4">The sequence shown here is derived from an EMBL/GenBank/DDBJ whole genome shotgun (WGS) entry which is preliminary data.</text>
</comment>
<evidence type="ECO:0000313" key="5">
    <source>
        <dbReference type="Proteomes" id="UP001140206"/>
    </source>
</evidence>
<dbReference type="Pfam" id="PF13976">
    <property type="entry name" value="gag_pre-integrs"/>
    <property type="match status" value="1"/>
</dbReference>
<dbReference type="Gene3D" id="3.30.420.10">
    <property type="entry name" value="Ribonuclease H-like superfamily/Ribonuclease H"/>
    <property type="match status" value="1"/>
</dbReference>
<dbReference type="SUPFAM" id="SSF56672">
    <property type="entry name" value="DNA/RNA polymerases"/>
    <property type="match status" value="1"/>
</dbReference>
<dbReference type="Pfam" id="PF25597">
    <property type="entry name" value="SH3_retrovirus"/>
    <property type="match status" value="1"/>
</dbReference>
<dbReference type="InterPro" id="IPR012337">
    <property type="entry name" value="RNaseH-like_sf"/>
</dbReference>
<evidence type="ECO:0000256" key="2">
    <source>
        <dbReference type="SAM" id="MobiDB-lite"/>
    </source>
</evidence>
<dbReference type="Pfam" id="PF22936">
    <property type="entry name" value="Pol_BBD"/>
    <property type="match status" value="1"/>
</dbReference>
<dbReference type="InterPro" id="IPR054722">
    <property type="entry name" value="PolX-like_BBD"/>
</dbReference>
<name>A0AAV8EDA8_9POAL</name>
<dbReference type="Pfam" id="PF07727">
    <property type="entry name" value="RVT_2"/>
    <property type="match status" value="1"/>
</dbReference>
<dbReference type="PANTHER" id="PTHR11439:SF450">
    <property type="entry name" value="REVERSE TRANSCRIPTASE TY1_COPIA-TYPE DOMAIN-CONTAINING PROTEIN"/>
    <property type="match status" value="1"/>
</dbReference>
<accession>A0AAV8EDA8</accession>
<dbReference type="GO" id="GO:0015074">
    <property type="term" value="P:DNA integration"/>
    <property type="evidence" value="ECO:0007669"/>
    <property type="project" value="InterPro"/>
</dbReference>
<dbReference type="GO" id="GO:0003676">
    <property type="term" value="F:nucleic acid binding"/>
    <property type="evidence" value="ECO:0007669"/>
    <property type="project" value="InterPro"/>
</dbReference>
<dbReference type="InterPro" id="IPR001584">
    <property type="entry name" value="Integrase_cat-core"/>
</dbReference>
<keyword evidence="1" id="KW-0645">Protease</keyword>
<dbReference type="InterPro" id="IPR043502">
    <property type="entry name" value="DNA/RNA_pol_sf"/>
</dbReference>
<dbReference type="GO" id="GO:0004190">
    <property type="term" value="F:aspartic-type endopeptidase activity"/>
    <property type="evidence" value="ECO:0007669"/>
    <property type="project" value="UniProtKB-KW"/>
</dbReference>
<evidence type="ECO:0000259" key="3">
    <source>
        <dbReference type="PROSITE" id="PS50994"/>
    </source>
</evidence>
<proteinExistence type="predicted"/>
<evidence type="ECO:0000313" key="4">
    <source>
        <dbReference type="EMBL" id="KAJ4777279.1"/>
    </source>
</evidence>
<feature type="domain" description="Integrase catalytic" evidence="3">
    <location>
        <begin position="529"/>
        <end position="698"/>
    </location>
</feature>
<evidence type="ECO:0000256" key="1">
    <source>
        <dbReference type="ARBA" id="ARBA00022750"/>
    </source>
</evidence>
<keyword evidence="5" id="KW-1185">Reference proteome</keyword>
<dbReference type="SUPFAM" id="SSF53098">
    <property type="entry name" value="Ribonuclease H-like"/>
    <property type="match status" value="1"/>
</dbReference>
<dbReference type="InterPro" id="IPR036397">
    <property type="entry name" value="RNaseH_sf"/>
</dbReference>
<dbReference type="PANTHER" id="PTHR11439">
    <property type="entry name" value="GAG-POL-RELATED RETROTRANSPOSON"/>
    <property type="match status" value="1"/>
</dbReference>
<organism evidence="4 5">
    <name type="scientific">Rhynchospora pubera</name>
    <dbReference type="NCBI Taxonomy" id="906938"/>
    <lineage>
        <taxon>Eukaryota</taxon>
        <taxon>Viridiplantae</taxon>
        <taxon>Streptophyta</taxon>
        <taxon>Embryophyta</taxon>
        <taxon>Tracheophyta</taxon>
        <taxon>Spermatophyta</taxon>
        <taxon>Magnoliopsida</taxon>
        <taxon>Liliopsida</taxon>
        <taxon>Poales</taxon>
        <taxon>Cyperaceae</taxon>
        <taxon>Cyperoideae</taxon>
        <taxon>Rhynchosporeae</taxon>
        <taxon>Rhynchospora</taxon>
    </lineage>
</organism>
<dbReference type="CDD" id="cd09272">
    <property type="entry name" value="RNase_HI_RT_Ty1"/>
    <property type="match status" value="1"/>
</dbReference>
<reference evidence="4" key="1">
    <citation type="submission" date="2022-08" db="EMBL/GenBank/DDBJ databases">
        <authorList>
            <person name="Marques A."/>
        </authorList>
    </citation>
    <scope>NUCLEOTIDE SEQUENCE</scope>
    <source>
        <strain evidence="4">RhyPub2mFocal</strain>
        <tissue evidence="4">Leaves</tissue>
    </source>
</reference>
<feature type="compositionally biased region" description="Low complexity" evidence="2">
    <location>
        <begin position="810"/>
        <end position="831"/>
    </location>
</feature>
<dbReference type="PROSITE" id="PS50994">
    <property type="entry name" value="INTEGRASE"/>
    <property type="match status" value="1"/>
</dbReference>
<protein>
    <submittedName>
        <fullName evidence="4">Gag/pol</fullName>
    </submittedName>
</protein>
<dbReference type="EMBL" id="JAMFTS010000003">
    <property type="protein sequence ID" value="KAJ4777279.1"/>
    <property type="molecule type" value="Genomic_DNA"/>
</dbReference>
<feature type="region of interest" description="Disordered" evidence="2">
    <location>
        <begin position="789"/>
        <end position="875"/>
    </location>
</feature>
<sequence length="1425" mass="158430">MADDPPPTGSTSSTTSTVTIPLHDSIIPINIPIATKLSDTNFLTWNSQILPLLHGYNLTKFIETSSPNPTRQTTTGVLEINPEYLPWHRQDQLLLGWIRSSLSESIQAQVVSCTTTLDLWNTLHKLFSSSSRAHTLDLQRQVKAANKGTSSCSEFLQHLRRLADELAFAGSPLTDDELVTAAINGLGVEFNSIVAAITTSSRLEPFSFADLRGILLSHESLLKNQADLMSSSSPAAFNIGRGGGNRNRPPNQSQVPNRTPNYLLPNPVVQSQPTRPQFRPNVPVNNASKPVNTGSKTPCQICTKPGHLAKLCYFRYHPDPDWKPNPRFQAYNAQTHHLTTGNNNWVLDSGATNHVTNDPNNLSSFYAYSGDDTLQIGSGMGLKISLIGTVTLQLSHKTVVLQDVLYVPQFSRNLISISKLLHDNPFLAINFCSSFCLIKDHHTMTTLLQVHSLRGLFSISLSSSPPQALLGMRVSPSTWHARFGHPSNATTLHILNTNNLACNSTKLSFCNDCAMAKAHQLPFSSSSSSTVSPLELVHSDLWGPSPIVSSNGYKYYISFVDDFSRFTWIYFVKQKSDVPHVFSLFKSQVENALNTTIKTLRTDGGTEFKRISSMFPHIIHQTSCPYTPQQNGVVERKHKHIVELSLATMNHASIPTKYWDDIFLSIVYLINRLPSVNKKIPYTTLFNKIPDYSTLRILGCLCFPYVRPYNAHKLEPRAKPCVFIGYAVTQKGYKCLHLPTGRVFISRNVQFDEQSFPFKSAELAASTDTSNSNQLSSFLPLLLGPNYSQVTSSQPGPSLPGPIAQSPILTSPSTDPTATNAPAATNLNSPARRSFFPGQGSIADDQLTVTQHSSPTTAVQPAVRHGMTTRTKDKSRKPKYFPEYVAYHSSLDSEPTSFTKANECKEWREAMATELNALASNNTWSLVPPPSNQKIIGCKWVYKIKRKSDGSLDRYKARLVAKGFNQEYGVDFLETYSPVVRPTTVRLILSLAVTSHWTIRQLDVQNAFLHGDLQEKVYMLQPPSFIDKSNPDYVCLLHKSLYGLKQAPRAWFQKLSTSLINMGFSASNYDPSLFVSHVAHHTILVLVYVDDIIITGSDAQVVSNCISQLQKNFALKDLGPLHYFLGIEATHNKDGMHLTQTKYLLDLLTRLNMINAKPCATPMASGAVLSMDDAVLFDDPHLFRSVVGALQYATLTRPDLSFAVNKVSQYMHNPTINHWSAVKRILRYLCGTLNSGLFIHADSSFDLHAYSDADWAGSQDDRRSTSGFCIFLGKNIISWSAKKQPTVSRSSTEAEYRSLALTCTEILWLQYLMDELRITINATPTLWCDNIGATFLAANPMFHARTKHIEIDYHFVRERVASKQLAVKFLCSSDQIADIMTKPLPLSRFVFLRNKLTVSPTTLACGGRIESQSSHKIATEDPEIE</sequence>
<dbReference type="InterPro" id="IPR013103">
    <property type="entry name" value="RVT_2"/>
</dbReference>
<feature type="compositionally biased region" description="Polar residues" evidence="2">
    <location>
        <begin position="283"/>
        <end position="296"/>
    </location>
</feature>
<keyword evidence="1" id="KW-0378">Hydrolase</keyword>
<feature type="compositionally biased region" description="Polar residues" evidence="2">
    <location>
        <begin position="847"/>
        <end position="859"/>
    </location>
</feature>